<keyword evidence="3" id="KW-0805">Transcription regulation</keyword>
<keyword evidence="4" id="KW-0804">Transcription</keyword>
<evidence type="ECO:0000256" key="5">
    <source>
        <dbReference type="ARBA" id="ARBA00023242"/>
    </source>
</evidence>
<dbReference type="AlphaFoldDB" id="A0AAD6GMB4"/>
<name>A0AAD6GMB4_9EURO</name>
<gene>
    <name evidence="8" type="ORF">N7450_010346</name>
</gene>
<accession>A0AAD6GMB4</accession>
<evidence type="ECO:0000313" key="9">
    <source>
        <dbReference type="Proteomes" id="UP001216150"/>
    </source>
</evidence>
<evidence type="ECO:0000259" key="7">
    <source>
        <dbReference type="Pfam" id="PF04082"/>
    </source>
</evidence>
<proteinExistence type="predicted"/>
<dbReference type="InterPro" id="IPR007219">
    <property type="entry name" value="XnlR_reg_dom"/>
</dbReference>
<organism evidence="8 9">
    <name type="scientific">Penicillium hetheringtonii</name>
    <dbReference type="NCBI Taxonomy" id="911720"/>
    <lineage>
        <taxon>Eukaryota</taxon>
        <taxon>Fungi</taxon>
        <taxon>Dikarya</taxon>
        <taxon>Ascomycota</taxon>
        <taxon>Pezizomycotina</taxon>
        <taxon>Eurotiomycetes</taxon>
        <taxon>Eurotiomycetidae</taxon>
        <taxon>Eurotiales</taxon>
        <taxon>Aspergillaceae</taxon>
        <taxon>Penicillium</taxon>
    </lineage>
</organism>
<reference evidence="8 9" key="1">
    <citation type="journal article" date="2023" name="IMA Fungus">
        <title>Comparative genomic study of the Penicillium genus elucidates a diverse pangenome and 15 lateral gene transfer events.</title>
        <authorList>
            <person name="Petersen C."/>
            <person name="Sorensen T."/>
            <person name="Nielsen M.R."/>
            <person name="Sondergaard T.E."/>
            <person name="Sorensen J.L."/>
            <person name="Fitzpatrick D.A."/>
            <person name="Frisvad J.C."/>
            <person name="Nielsen K.L."/>
        </authorList>
    </citation>
    <scope>NUCLEOTIDE SEQUENCE [LARGE SCALE GENOMIC DNA]</scope>
    <source>
        <strain evidence="8 9">IBT 29057</strain>
    </source>
</reference>
<feature type="region of interest" description="Disordered" evidence="6">
    <location>
        <begin position="64"/>
        <end position="89"/>
    </location>
</feature>
<keyword evidence="5" id="KW-0539">Nucleus</keyword>
<dbReference type="PANTHER" id="PTHR47660:SF2">
    <property type="entry name" value="TRANSCRIPTION FACTOR WITH C2H2 AND ZN(2)-CYS(6) DNA BINDING DOMAIN (EUROFUNG)"/>
    <property type="match status" value="1"/>
</dbReference>
<evidence type="ECO:0000256" key="1">
    <source>
        <dbReference type="ARBA" id="ARBA00022723"/>
    </source>
</evidence>
<protein>
    <recommendedName>
        <fullName evidence="7">Xylanolytic transcriptional activator regulatory domain-containing protein</fullName>
    </recommendedName>
</protein>
<evidence type="ECO:0000313" key="8">
    <source>
        <dbReference type="EMBL" id="KAJ5567860.1"/>
    </source>
</evidence>
<evidence type="ECO:0000256" key="4">
    <source>
        <dbReference type="ARBA" id="ARBA00023163"/>
    </source>
</evidence>
<evidence type="ECO:0000256" key="3">
    <source>
        <dbReference type="ARBA" id="ARBA00023015"/>
    </source>
</evidence>
<dbReference type="GO" id="GO:0003677">
    <property type="term" value="F:DNA binding"/>
    <property type="evidence" value="ECO:0007669"/>
    <property type="project" value="InterPro"/>
</dbReference>
<comment type="caution">
    <text evidence="8">The sequence shown here is derived from an EMBL/GenBank/DDBJ whole genome shotgun (WGS) entry which is preliminary data.</text>
</comment>
<feature type="domain" description="Xylanolytic transcriptional activator regulatory" evidence="7">
    <location>
        <begin position="163"/>
        <end position="317"/>
    </location>
</feature>
<dbReference type="GO" id="GO:0006351">
    <property type="term" value="P:DNA-templated transcription"/>
    <property type="evidence" value="ECO:0007669"/>
    <property type="project" value="InterPro"/>
</dbReference>
<dbReference type="GO" id="GO:0008270">
    <property type="term" value="F:zinc ion binding"/>
    <property type="evidence" value="ECO:0007669"/>
    <property type="project" value="InterPro"/>
</dbReference>
<evidence type="ECO:0000256" key="2">
    <source>
        <dbReference type="ARBA" id="ARBA00022833"/>
    </source>
</evidence>
<dbReference type="EMBL" id="JAQJAC010000010">
    <property type="protein sequence ID" value="KAJ5567860.1"/>
    <property type="molecule type" value="Genomic_DNA"/>
</dbReference>
<evidence type="ECO:0000256" key="6">
    <source>
        <dbReference type="SAM" id="MobiDB-lite"/>
    </source>
</evidence>
<dbReference type="CDD" id="cd12148">
    <property type="entry name" value="fungal_TF_MHR"/>
    <property type="match status" value="1"/>
</dbReference>
<keyword evidence="9" id="KW-1185">Reference proteome</keyword>
<dbReference type="PANTHER" id="PTHR47660">
    <property type="entry name" value="TRANSCRIPTION FACTOR WITH C2H2 AND ZN(2)-CYS(6) DNA BINDING DOMAIN (EUROFUNG)-RELATED-RELATED"/>
    <property type="match status" value="1"/>
</dbReference>
<dbReference type="Pfam" id="PF04082">
    <property type="entry name" value="Fungal_trans"/>
    <property type="match status" value="1"/>
</dbReference>
<keyword evidence="1" id="KW-0479">Metal-binding</keyword>
<keyword evidence="2" id="KW-0862">Zinc</keyword>
<sequence>MPTASDRGFGIDELQTLNSQPALEISTADPSSWFLGAELDVNSLDLSLSSAIMEWAQVPPQLSVSSPSDLSTHCQPTSISPGAIPTAAPGQTAERVRQRWFTQLKVEEGAQISQITSTQHGGPFGQGNIAADEQYRMGLSQTLQPRINDESLPSADKLSLFANLFFSRFNSLLPIVHLPSFKLTMENSLLFASICSIGSLFVGSASAAAQGTRLFKRLNKAILASWESILSHSHSNALSMVQAAVLGQTFAILSGRPKALVLADVLHGTVMAWARESNRSVQPMSHDLQGFGTSDCNLKEQWIQWIDQEQRRRVEVALNIHDAELASLLHHDPLRKHRLFQYHHGISDMLFTAPTASRWAELFQTTAAQASTFDISDHPPEATVRCSRFSAYGVLESINAHVLEARRSKTLDEHESRHLSNTLIRWWRIYTTHFSPDTEEDPFSLPVLWHAIFISIHADIDLLEQASGREGGDIASTSAPLVRSWATSEDASRCLVHALLIQRYLERMCVSSEPAIHVPRAIFTATLAWFCFTHVGGGVAIDTSAFDAPEIKLVSGFENPHDLQRQLLSDATISNVSHIHLLADLLTRLGRWGISQAFSTTLCAALESVGIEYTLFWWRHVSTAI</sequence>
<dbReference type="Proteomes" id="UP001216150">
    <property type="component" value="Unassembled WGS sequence"/>
</dbReference>